<name>A0ABQ6G443_9CHLR</name>
<comment type="caution">
    <text evidence="3">The sequence shown here is derived from an EMBL/GenBank/DDBJ whole genome shotgun (WGS) entry which is preliminary data.</text>
</comment>
<evidence type="ECO:0000313" key="3">
    <source>
        <dbReference type="EMBL" id="GLV60790.1"/>
    </source>
</evidence>
<keyword evidence="2" id="KW-0812">Transmembrane</keyword>
<reference evidence="3 4" key="1">
    <citation type="submission" date="2023-02" db="EMBL/GenBank/DDBJ databases">
        <title>Dictyobacter halimunensis sp. nov., a new member of the class Ktedonobacteria from forest soil in a geothermal area.</title>
        <authorList>
            <person name="Rachmania M.K."/>
            <person name="Ningsih F."/>
            <person name="Sakai Y."/>
            <person name="Yabe S."/>
            <person name="Yokota A."/>
            <person name="Sjamsuridzal W."/>
        </authorList>
    </citation>
    <scope>NUCLEOTIDE SEQUENCE [LARGE SCALE GENOMIC DNA]</scope>
    <source>
        <strain evidence="3 4">S3.2.2.5</strain>
    </source>
</reference>
<evidence type="ECO:0000313" key="4">
    <source>
        <dbReference type="Proteomes" id="UP001344906"/>
    </source>
</evidence>
<dbReference type="EMBL" id="BSRI01000002">
    <property type="protein sequence ID" value="GLV60790.1"/>
    <property type="molecule type" value="Genomic_DNA"/>
</dbReference>
<dbReference type="Proteomes" id="UP001344906">
    <property type="component" value="Unassembled WGS sequence"/>
</dbReference>
<feature type="compositionally biased region" description="Low complexity" evidence="1">
    <location>
        <begin position="187"/>
        <end position="198"/>
    </location>
</feature>
<evidence type="ECO:0008006" key="5">
    <source>
        <dbReference type="Google" id="ProtNLM"/>
    </source>
</evidence>
<evidence type="ECO:0000256" key="1">
    <source>
        <dbReference type="SAM" id="MobiDB-lite"/>
    </source>
</evidence>
<keyword evidence="2" id="KW-1133">Transmembrane helix</keyword>
<organism evidence="3 4">
    <name type="scientific">Dictyobacter halimunensis</name>
    <dbReference type="NCBI Taxonomy" id="3026934"/>
    <lineage>
        <taxon>Bacteria</taxon>
        <taxon>Bacillati</taxon>
        <taxon>Chloroflexota</taxon>
        <taxon>Ktedonobacteria</taxon>
        <taxon>Ktedonobacterales</taxon>
        <taxon>Dictyobacteraceae</taxon>
        <taxon>Dictyobacter</taxon>
    </lineage>
</organism>
<protein>
    <recommendedName>
        <fullName evidence="5">YtkA-like domain-containing protein</fullName>
    </recommendedName>
</protein>
<feature type="transmembrane region" description="Helical" evidence="2">
    <location>
        <begin position="153"/>
        <end position="172"/>
    </location>
</feature>
<keyword evidence="2" id="KW-0472">Membrane</keyword>
<evidence type="ECO:0000256" key="2">
    <source>
        <dbReference type="SAM" id="Phobius"/>
    </source>
</evidence>
<gene>
    <name evidence="3" type="ORF">KDH_76090</name>
</gene>
<accession>A0ABQ6G443</accession>
<feature type="region of interest" description="Disordered" evidence="1">
    <location>
        <begin position="177"/>
        <end position="198"/>
    </location>
</feature>
<sequence>MPKPLQFVLLGVGVLALLAVLGELAYSIIATTHGSTPVKVVKVNAGPYPLTVNLYTYPAHASYALPFSIEPQRPIGGTLTYDVSSVPDPGDVPATPVRAGLSPDAQVRNGIQGTAEITVQGLWNLDIIVNGPQGQGEVSVPIEATAPPALPTWVGWLIGLLPLCGLTIFLLMQRGRRNKPEQPTPPAAETTVSSTSSS</sequence>
<proteinExistence type="predicted"/>
<keyword evidence="4" id="KW-1185">Reference proteome</keyword>
<dbReference type="RefSeq" id="WP_338257953.1">
    <property type="nucleotide sequence ID" value="NZ_BSRI01000002.1"/>
</dbReference>